<comment type="caution">
    <text evidence="2">The sequence shown here is derived from an EMBL/GenBank/DDBJ whole genome shotgun (WGS) entry which is preliminary data.</text>
</comment>
<dbReference type="AlphaFoldDB" id="A0A4R7I479"/>
<reference evidence="2 3" key="1">
    <citation type="submission" date="2019-03" db="EMBL/GenBank/DDBJ databases">
        <title>Sequencing the genomes of 1000 actinobacteria strains.</title>
        <authorList>
            <person name="Klenk H.-P."/>
        </authorList>
    </citation>
    <scope>NUCLEOTIDE SEQUENCE [LARGE SCALE GENOMIC DNA]</scope>
    <source>
        <strain evidence="2 3">DSM 18936</strain>
    </source>
</reference>
<feature type="chain" id="PRO_5020339675" evidence="1">
    <location>
        <begin position="28"/>
        <end position="398"/>
    </location>
</feature>
<organism evidence="2 3">
    <name type="scientific">Ilumatobacter fluminis</name>
    <dbReference type="NCBI Taxonomy" id="467091"/>
    <lineage>
        <taxon>Bacteria</taxon>
        <taxon>Bacillati</taxon>
        <taxon>Actinomycetota</taxon>
        <taxon>Acidimicrobiia</taxon>
        <taxon>Acidimicrobiales</taxon>
        <taxon>Ilumatobacteraceae</taxon>
        <taxon>Ilumatobacter</taxon>
    </lineage>
</organism>
<dbReference type="EMBL" id="SOAU01000001">
    <property type="protein sequence ID" value="TDT18477.1"/>
    <property type="molecule type" value="Genomic_DNA"/>
</dbReference>
<proteinExistence type="predicted"/>
<sequence length="398" mass="41477">MIRRMKSRYVAGAALIVTATLPVISTASVSADAKIGPGERRCFAVEGEPGDAAVVNLTPVQAEGAGNGKLISSDVSNPSESSNVNFQPGTADPNVAIAPIGADGEVCFVNSNHASVHLVADHLGTIAGDVYEPALPTGEPERWFDSRFPGEPPLFEPRDGGCFLDSRTEGAGIFNITPVNASANGHALLAKTEIDVELFASNVNFGPGSVDPNLGIVPFEKIDFGPDFPGGRFGSYVCLQNSEHAHVDFVLDHLGTVDEEVFTLANEYGYPVRRLDTRFSPTGKIQPNAGACFEVAGDPGDAAIVNITPILADGEGNGQLVSSDLNVAPLASNVNYNVGTTDPNVAIAPIGADGLVCYVNSEHTTVHVVADHLGTIDAEVFTSANADGSPERVVDTRT</sequence>
<gene>
    <name evidence="2" type="ORF">BDK89_4098</name>
</gene>
<dbReference type="Proteomes" id="UP000294558">
    <property type="component" value="Unassembled WGS sequence"/>
</dbReference>
<evidence type="ECO:0000313" key="2">
    <source>
        <dbReference type="EMBL" id="TDT18477.1"/>
    </source>
</evidence>
<keyword evidence="3" id="KW-1185">Reference proteome</keyword>
<feature type="signal peptide" evidence="1">
    <location>
        <begin position="1"/>
        <end position="27"/>
    </location>
</feature>
<evidence type="ECO:0000313" key="3">
    <source>
        <dbReference type="Proteomes" id="UP000294558"/>
    </source>
</evidence>
<keyword evidence="1" id="KW-0732">Signal</keyword>
<protein>
    <submittedName>
        <fullName evidence="2">Uncharacterized protein</fullName>
    </submittedName>
</protein>
<name>A0A4R7I479_9ACTN</name>
<accession>A0A4R7I479</accession>
<evidence type="ECO:0000256" key="1">
    <source>
        <dbReference type="SAM" id="SignalP"/>
    </source>
</evidence>